<protein>
    <submittedName>
        <fullName evidence="1">Uncharacterized protein</fullName>
    </submittedName>
</protein>
<reference evidence="1 2" key="1">
    <citation type="journal article" date="2020" name="Mol. Biol. Evol.">
        <title>Distinct Expression and Methylation Patterns for Genes with Different Fates following a Single Whole-Genome Duplication in Flowering Plants.</title>
        <authorList>
            <person name="Shi T."/>
            <person name="Rahmani R.S."/>
            <person name="Gugger P.F."/>
            <person name="Wang M."/>
            <person name="Li H."/>
            <person name="Zhang Y."/>
            <person name="Li Z."/>
            <person name="Wang Q."/>
            <person name="Van de Peer Y."/>
            <person name="Marchal K."/>
            <person name="Chen J."/>
        </authorList>
    </citation>
    <scope>NUCLEOTIDE SEQUENCE [LARGE SCALE GENOMIC DNA]</scope>
    <source>
        <tissue evidence="1">Leaf</tissue>
    </source>
</reference>
<keyword evidence="2" id="KW-1185">Reference proteome</keyword>
<dbReference type="AlphaFoldDB" id="A0A822ZSN0"/>
<evidence type="ECO:0000313" key="1">
    <source>
        <dbReference type="EMBL" id="DAD47510.1"/>
    </source>
</evidence>
<dbReference type="Proteomes" id="UP000607653">
    <property type="component" value="Unassembled WGS sequence"/>
</dbReference>
<organism evidence="1 2">
    <name type="scientific">Nelumbo nucifera</name>
    <name type="common">Sacred lotus</name>
    <dbReference type="NCBI Taxonomy" id="4432"/>
    <lineage>
        <taxon>Eukaryota</taxon>
        <taxon>Viridiplantae</taxon>
        <taxon>Streptophyta</taxon>
        <taxon>Embryophyta</taxon>
        <taxon>Tracheophyta</taxon>
        <taxon>Spermatophyta</taxon>
        <taxon>Magnoliopsida</taxon>
        <taxon>Proteales</taxon>
        <taxon>Nelumbonaceae</taxon>
        <taxon>Nelumbo</taxon>
    </lineage>
</organism>
<comment type="caution">
    <text evidence="1">The sequence shown here is derived from an EMBL/GenBank/DDBJ whole genome shotgun (WGS) entry which is preliminary data.</text>
</comment>
<evidence type="ECO:0000313" key="2">
    <source>
        <dbReference type="Proteomes" id="UP000607653"/>
    </source>
</evidence>
<sequence length="33" mass="3709">MGMILKLISREVIPNTSGPQRFERRISLPIQAG</sequence>
<dbReference type="EMBL" id="DUZY01000008">
    <property type="protein sequence ID" value="DAD47510.1"/>
    <property type="molecule type" value="Genomic_DNA"/>
</dbReference>
<name>A0A822ZSN0_NELNU</name>
<gene>
    <name evidence="1" type="ORF">HUJ06_017447</name>
</gene>
<proteinExistence type="predicted"/>
<accession>A0A822ZSN0</accession>